<accession>A0A2K5J8G0</accession>
<organism evidence="1 2">
    <name type="scientific">Colobus angolensis palliatus</name>
    <name type="common">Peters' Angolan colobus</name>
    <dbReference type="NCBI Taxonomy" id="336983"/>
    <lineage>
        <taxon>Eukaryota</taxon>
        <taxon>Metazoa</taxon>
        <taxon>Chordata</taxon>
        <taxon>Craniata</taxon>
        <taxon>Vertebrata</taxon>
        <taxon>Euteleostomi</taxon>
        <taxon>Mammalia</taxon>
        <taxon>Eutheria</taxon>
        <taxon>Euarchontoglires</taxon>
        <taxon>Primates</taxon>
        <taxon>Haplorrhini</taxon>
        <taxon>Catarrhini</taxon>
        <taxon>Cercopithecidae</taxon>
        <taxon>Colobinae</taxon>
        <taxon>Colobus</taxon>
    </lineage>
</organism>
<name>A0A2K5J8G0_COLAP</name>
<proteinExistence type="predicted"/>
<reference evidence="1" key="2">
    <citation type="submission" date="2025-09" db="UniProtKB">
        <authorList>
            <consortium name="Ensembl"/>
        </authorList>
    </citation>
    <scope>IDENTIFICATION</scope>
</reference>
<dbReference type="AlphaFoldDB" id="A0A2K5J8G0"/>
<reference evidence="1" key="1">
    <citation type="submission" date="2025-08" db="UniProtKB">
        <authorList>
            <consortium name="Ensembl"/>
        </authorList>
    </citation>
    <scope>IDENTIFICATION</scope>
</reference>
<evidence type="ECO:0000313" key="2">
    <source>
        <dbReference type="Proteomes" id="UP000233080"/>
    </source>
</evidence>
<evidence type="ECO:0000313" key="1">
    <source>
        <dbReference type="Ensembl" id="ENSCANP00000025051.1"/>
    </source>
</evidence>
<sequence length="53" mass="5865">LPLRETSHPTGTSLRGSRDFQVFPLKIFVPHRQESSHQASKELLLVAATSPVP</sequence>
<dbReference type="Ensembl" id="ENSCANT00000048050.1">
    <property type="protein sequence ID" value="ENSCANP00000025051.1"/>
    <property type="gene ID" value="ENSCANG00000035958.1"/>
</dbReference>
<dbReference type="Proteomes" id="UP000233080">
    <property type="component" value="Unassembled WGS sequence"/>
</dbReference>
<keyword evidence="2" id="KW-1185">Reference proteome</keyword>
<protein>
    <submittedName>
        <fullName evidence="1">Uncharacterized protein</fullName>
    </submittedName>
</protein>
<dbReference type="OMA" id="TGTSLWE"/>